<dbReference type="PANTHER" id="PTHR10631">
    <property type="entry name" value="N 2 ,N 2 -DIMETHYLGUANOSINE TRNA METHYLTRANSFERASE"/>
    <property type="match status" value="1"/>
</dbReference>
<dbReference type="GO" id="GO:0000049">
    <property type="term" value="F:tRNA binding"/>
    <property type="evidence" value="ECO:0007669"/>
    <property type="project" value="UniProtKB-UniRule"/>
</dbReference>
<comment type="similarity">
    <text evidence="9">Belongs to the class I-like SAM-binding methyltransferase superfamily. Trm1 family.</text>
</comment>
<dbReference type="PROSITE" id="PS51626">
    <property type="entry name" value="SAM_MT_TRM1"/>
    <property type="match status" value="1"/>
</dbReference>
<evidence type="ECO:0000256" key="9">
    <source>
        <dbReference type="PROSITE-ProRule" id="PRU00958"/>
    </source>
</evidence>
<dbReference type="SUPFAM" id="SSF53335">
    <property type="entry name" value="S-adenosyl-L-methionine-dependent methyltransferases"/>
    <property type="match status" value="1"/>
</dbReference>
<name>A0A7S3G7D6_9EUKA</name>
<evidence type="ECO:0000256" key="6">
    <source>
        <dbReference type="ARBA" id="ARBA00022884"/>
    </source>
</evidence>
<dbReference type="InterPro" id="IPR002905">
    <property type="entry name" value="Trm1"/>
</dbReference>
<dbReference type="FunFam" id="3.30.56.70:FF:000001">
    <property type="entry name" value="tRNA (guanine(26)-N(2))-dimethyltransferase"/>
    <property type="match status" value="1"/>
</dbReference>
<dbReference type="GO" id="GO:0160104">
    <property type="term" value="F:tRNA (guanine(26)-N2)-dimethyltransferase activity"/>
    <property type="evidence" value="ECO:0007669"/>
    <property type="project" value="UniProtKB-EC"/>
</dbReference>
<dbReference type="EMBL" id="HBIB01017380">
    <property type="protein sequence ID" value="CAE0249035.1"/>
    <property type="molecule type" value="Transcribed_RNA"/>
</dbReference>
<keyword evidence="3 9" id="KW-0808">Transferase</keyword>
<evidence type="ECO:0000256" key="7">
    <source>
        <dbReference type="ARBA" id="ARBA00039099"/>
    </source>
</evidence>
<dbReference type="Gene3D" id="3.30.56.70">
    <property type="entry name" value="N2,N2-dimethylguanosine tRNA methyltransferase, C-terminal domain"/>
    <property type="match status" value="1"/>
</dbReference>
<dbReference type="Pfam" id="PF02005">
    <property type="entry name" value="TRM"/>
    <property type="match status" value="1"/>
</dbReference>
<dbReference type="EC" id="2.1.1.216" evidence="7"/>
<dbReference type="GO" id="GO:0005634">
    <property type="term" value="C:nucleus"/>
    <property type="evidence" value="ECO:0007669"/>
    <property type="project" value="TreeGrafter"/>
</dbReference>
<gene>
    <name evidence="11" type="ORF">PBIL07802_LOCUS11233</name>
</gene>
<reference evidence="11" key="1">
    <citation type="submission" date="2021-01" db="EMBL/GenBank/DDBJ databases">
        <authorList>
            <person name="Corre E."/>
            <person name="Pelletier E."/>
            <person name="Niang G."/>
            <person name="Scheremetjew M."/>
            <person name="Finn R."/>
            <person name="Kale V."/>
            <person name="Holt S."/>
            <person name="Cochrane G."/>
            <person name="Meng A."/>
            <person name="Brown T."/>
            <person name="Cohen L."/>
        </authorList>
    </citation>
    <scope>NUCLEOTIDE SEQUENCE</scope>
    <source>
        <strain evidence="11">NIES-2562</strain>
    </source>
</reference>
<evidence type="ECO:0000256" key="10">
    <source>
        <dbReference type="SAM" id="MobiDB-lite"/>
    </source>
</evidence>
<keyword evidence="4 9" id="KW-0949">S-adenosyl-L-methionine</keyword>
<feature type="region of interest" description="Disordered" evidence="10">
    <location>
        <begin position="218"/>
        <end position="241"/>
    </location>
</feature>
<dbReference type="Gene3D" id="3.40.50.150">
    <property type="entry name" value="Vaccinia Virus protein VP39"/>
    <property type="match status" value="1"/>
</dbReference>
<dbReference type="AlphaFoldDB" id="A0A7S3G7D6"/>
<dbReference type="PANTHER" id="PTHR10631:SF3">
    <property type="entry name" value="TRNA (GUANINE(26)-N(2))-DIMETHYLTRANSFERASE"/>
    <property type="match status" value="1"/>
</dbReference>
<protein>
    <recommendedName>
        <fullName evidence="7">tRNA (guanine(26)-N(2))-dimethyltransferase</fullName>
        <ecNumber evidence="7">2.1.1.216</ecNumber>
    </recommendedName>
</protein>
<keyword evidence="6 9" id="KW-0694">RNA-binding</keyword>
<evidence type="ECO:0000256" key="2">
    <source>
        <dbReference type="ARBA" id="ARBA00022603"/>
    </source>
</evidence>
<comment type="catalytic activity">
    <reaction evidence="8">
        <text>guanosine(26) in tRNA + 2 S-adenosyl-L-methionine = N(2)-dimethylguanosine(26) in tRNA + 2 S-adenosyl-L-homocysteine + 2 H(+)</text>
        <dbReference type="Rhea" id="RHEA:43140"/>
        <dbReference type="Rhea" id="RHEA-COMP:10359"/>
        <dbReference type="Rhea" id="RHEA-COMP:10360"/>
        <dbReference type="ChEBI" id="CHEBI:15378"/>
        <dbReference type="ChEBI" id="CHEBI:57856"/>
        <dbReference type="ChEBI" id="CHEBI:59789"/>
        <dbReference type="ChEBI" id="CHEBI:74269"/>
        <dbReference type="ChEBI" id="CHEBI:74513"/>
        <dbReference type="EC" id="2.1.1.216"/>
    </reaction>
</comment>
<keyword evidence="1 9" id="KW-0820">tRNA-binding</keyword>
<evidence type="ECO:0000256" key="1">
    <source>
        <dbReference type="ARBA" id="ARBA00022555"/>
    </source>
</evidence>
<keyword evidence="5 9" id="KW-0819">tRNA processing</keyword>
<evidence type="ECO:0000256" key="8">
    <source>
        <dbReference type="ARBA" id="ARBA00051897"/>
    </source>
</evidence>
<evidence type="ECO:0000256" key="5">
    <source>
        <dbReference type="ARBA" id="ARBA00022694"/>
    </source>
</evidence>
<proteinExistence type="inferred from homology"/>
<evidence type="ECO:0000313" key="11">
    <source>
        <dbReference type="EMBL" id="CAE0249035.1"/>
    </source>
</evidence>
<dbReference type="InterPro" id="IPR042296">
    <property type="entry name" value="tRNA_met_Trm1_C"/>
</dbReference>
<evidence type="ECO:0000256" key="4">
    <source>
        <dbReference type="ARBA" id="ARBA00022691"/>
    </source>
</evidence>
<organism evidence="11">
    <name type="scientific">Palpitomonas bilix</name>
    <dbReference type="NCBI Taxonomy" id="652834"/>
    <lineage>
        <taxon>Eukaryota</taxon>
        <taxon>Eukaryota incertae sedis</taxon>
    </lineage>
</organism>
<sequence>MDFYIRVFVRVRTSAAGVKDSPLLASRVYQCTGCGTFELEPVAKFGNSKYTPATGPKVGQSCPQCGGKWHIGGPIYNGDIHTPSFVDRVLAELDKEEEFQSHKRLRGLLTAVKEEVHVPLFYSPGSMANTLRCSTPPLAMLKSAIINAGYIVSQCHTEPLSLKTNAPSSFLWDAMKAWAKQKGEGGGAKKGSPGASILAREITHEIDFSAAEEAERKAESVRFVPAPEAGWGPKPRAGTKR</sequence>
<dbReference type="InterPro" id="IPR029063">
    <property type="entry name" value="SAM-dependent_MTases_sf"/>
</dbReference>
<accession>A0A7S3G7D6</accession>
<evidence type="ECO:0000256" key="3">
    <source>
        <dbReference type="ARBA" id="ARBA00022679"/>
    </source>
</evidence>
<dbReference type="GO" id="GO:0002940">
    <property type="term" value="P:tRNA N2-guanine methylation"/>
    <property type="evidence" value="ECO:0007669"/>
    <property type="project" value="TreeGrafter"/>
</dbReference>
<keyword evidence="2 9" id="KW-0489">Methyltransferase</keyword>